<evidence type="ECO:0000256" key="1">
    <source>
        <dbReference type="ARBA" id="ARBA00001974"/>
    </source>
</evidence>
<dbReference type="InterPro" id="IPR002938">
    <property type="entry name" value="FAD-bd"/>
</dbReference>
<dbReference type="Gene3D" id="3.30.9.10">
    <property type="entry name" value="D-Amino Acid Oxidase, subunit A, domain 2"/>
    <property type="match status" value="1"/>
</dbReference>
<sequence>MSAAEQTPVLIAGAGPVGLATAYVLGRHGIPSIVCERYGAVNPHPRAHVVNTRSMELLRAWGIAEAVTGDAVAPEWMLNIVWKQTLAGEPLGRINLADGGTERITRRGTASPELITSCAQDRVQQRLLDALRAQAMATIHFDTTVVRVTDTGDQVDVVVESGGATRNIAAQYVVAADGAAGTLRADLGIGMAGLPELGQQVNIYFHADLSPWTETDPALLIWMINAESPGVFIGMDGKHRWTLNRPFDPALESLSYYTPERCIDLVRTAVGSADLAVDVRSVGTWTMAASTAETYRIGRVLLAGDSAHQFPPTGGLGMNTGFADADNLGWKLAAVLGGWAPESLLDTYGTERSAVALSNAERSVANALKMFDAGIGPLTVQIAERLDSAEPSIAQRERELLAAAIPRHREHFDDLDQELGYVYGGAEVTADPIAMAVLGARLPHAWIVHEGATVSTLDLLGPWFTLIAGPSGSNWATALSETADEIPCRAFIVGHDFELDTDRFGIGAAGAILVRPDGHIAWSTDQGSGTPAADLTAALRTACGRKPTP</sequence>
<name>A0ABX8CV35_9NOCA</name>
<keyword evidence="5" id="KW-0503">Monooxygenase</keyword>
<accession>A0ABX8CV35</accession>
<evidence type="ECO:0000313" key="6">
    <source>
        <dbReference type="Proteomes" id="UP000683310"/>
    </source>
</evidence>
<evidence type="ECO:0000256" key="2">
    <source>
        <dbReference type="ARBA" id="ARBA00022630"/>
    </source>
</evidence>
<dbReference type="InterPro" id="IPR036188">
    <property type="entry name" value="FAD/NAD-bd_sf"/>
</dbReference>
<keyword evidence="5" id="KW-0560">Oxidoreductase</keyword>
<reference evidence="5 6" key="1">
    <citation type="submission" date="2021-04" db="EMBL/GenBank/DDBJ databases">
        <title>Nocardia tengchongensis.</title>
        <authorList>
            <person name="Zhuang k."/>
            <person name="Ran Y."/>
            <person name="Li W."/>
        </authorList>
    </citation>
    <scope>NUCLEOTIDE SEQUENCE [LARGE SCALE GENOMIC DNA]</scope>
    <source>
        <strain evidence="5 6">CFH S0057</strain>
    </source>
</reference>
<dbReference type="EMBL" id="CP074371">
    <property type="protein sequence ID" value="QVI22030.1"/>
    <property type="molecule type" value="Genomic_DNA"/>
</dbReference>
<dbReference type="Pfam" id="PF21274">
    <property type="entry name" value="Rng_hyd_C"/>
    <property type="match status" value="1"/>
</dbReference>
<proteinExistence type="predicted"/>
<dbReference type="SUPFAM" id="SSF51905">
    <property type="entry name" value="FAD/NAD(P)-binding domain"/>
    <property type="match status" value="1"/>
</dbReference>
<dbReference type="PRINTS" id="PR00420">
    <property type="entry name" value="RNGMNOXGNASE"/>
</dbReference>
<gene>
    <name evidence="5" type="ORF">KHQ06_02405</name>
</gene>
<feature type="domain" description="FAD-binding" evidence="4">
    <location>
        <begin position="7"/>
        <end position="361"/>
    </location>
</feature>
<dbReference type="GO" id="GO:0004497">
    <property type="term" value="F:monooxygenase activity"/>
    <property type="evidence" value="ECO:0007669"/>
    <property type="project" value="UniProtKB-KW"/>
</dbReference>
<keyword evidence="6" id="KW-1185">Reference proteome</keyword>
<dbReference type="InterPro" id="IPR050641">
    <property type="entry name" value="RIFMO-like"/>
</dbReference>
<comment type="cofactor">
    <cofactor evidence="1">
        <name>FAD</name>
        <dbReference type="ChEBI" id="CHEBI:57692"/>
    </cofactor>
</comment>
<keyword evidence="2" id="KW-0285">Flavoprotein</keyword>
<keyword evidence="3" id="KW-0274">FAD</keyword>
<dbReference type="Gene3D" id="3.50.50.60">
    <property type="entry name" value="FAD/NAD(P)-binding domain"/>
    <property type="match status" value="1"/>
</dbReference>
<dbReference type="PANTHER" id="PTHR43004">
    <property type="entry name" value="TRK SYSTEM POTASSIUM UPTAKE PROTEIN"/>
    <property type="match status" value="1"/>
</dbReference>
<dbReference type="PANTHER" id="PTHR43004:SF19">
    <property type="entry name" value="BINDING MONOOXYGENASE, PUTATIVE (JCVI)-RELATED"/>
    <property type="match status" value="1"/>
</dbReference>
<dbReference type="Proteomes" id="UP000683310">
    <property type="component" value="Chromosome"/>
</dbReference>
<evidence type="ECO:0000259" key="4">
    <source>
        <dbReference type="Pfam" id="PF01494"/>
    </source>
</evidence>
<organism evidence="5 6">
    <name type="scientific">Nocardia tengchongensis</name>
    <dbReference type="NCBI Taxonomy" id="2055889"/>
    <lineage>
        <taxon>Bacteria</taxon>
        <taxon>Bacillati</taxon>
        <taxon>Actinomycetota</taxon>
        <taxon>Actinomycetes</taxon>
        <taxon>Mycobacteriales</taxon>
        <taxon>Nocardiaceae</taxon>
        <taxon>Nocardia</taxon>
    </lineage>
</organism>
<dbReference type="Pfam" id="PF01494">
    <property type="entry name" value="FAD_binding_3"/>
    <property type="match status" value="1"/>
</dbReference>
<dbReference type="Gene3D" id="3.40.30.120">
    <property type="match status" value="1"/>
</dbReference>
<evidence type="ECO:0000256" key="3">
    <source>
        <dbReference type="ARBA" id="ARBA00022827"/>
    </source>
</evidence>
<evidence type="ECO:0000313" key="5">
    <source>
        <dbReference type="EMBL" id="QVI22030.1"/>
    </source>
</evidence>
<protein>
    <submittedName>
        <fullName evidence="5">FAD-dependent monooxygenase</fullName>
    </submittedName>
</protein>